<comment type="cofactor">
    <cofactor evidence="1 6">
        <name>heme</name>
        <dbReference type="ChEBI" id="CHEBI:30413"/>
    </cofactor>
</comment>
<dbReference type="InterPro" id="IPR001128">
    <property type="entry name" value="Cyt_P450"/>
</dbReference>
<evidence type="ECO:0000256" key="2">
    <source>
        <dbReference type="ARBA" id="ARBA00010617"/>
    </source>
</evidence>
<evidence type="ECO:0000256" key="3">
    <source>
        <dbReference type="ARBA" id="ARBA00022723"/>
    </source>
</evidence>
<evidence type="ECO:0000256" key="1">
    <source>
        <dbReference type="ARBA" id="ARBA00001971"/>
    </source>
</evidence>
<keyword evidence="4 7" id="KW-0560">Oxidoreductase</keyword>
<dbReference type="InterPro" id="IPR017972">
    <property type="entry name" value="Cyt_P450_CS"/>
</dbReference>
<dbReference type="InterPro" id="IPR002403">
    <property type="entry name" value="Cyt_P450_E_grp-IV"/>
</dbReference>
<keyword evidence="7" id="KW-0503">Monooxygenase</keyword>
<dbReference type="EMBL" id="JAFIQS010000014">
    <property type="protein sequence ID" value="KAG5163613.1"/>
    <property type="molecule type" value="Genomic_DNA"/>
</dbReference>
<dbReference type="GO" id="GO:0016705">
    <property type="term" value="F:oxidoreductase activity, acting on paired donors, with incorporation or reduction of molecular oxygen"/>
    <property type="evidence" value="ECO:0007669"/>
    <property type="project" value="InterPro"/>
</dbReference>
<evidence type="ECO:0000313" key="8">
    <source>
        <dbReference type="EMBL" id="KAG5163613.1"/>
    </source>
</evidence>
<dbReference type="CDD" id="cd11041">
    <property type="entry name" value="CYP503A1-like"/>
    <property type="match status" value="1"/>
</dbReference>
<dbReference type="PRINTS" id="PR00465">
    <property type="entry name" value="EP450IV"/>
</dbReference>
<gene>
    <name evidence="8" type="ORF">JR316_011393</name>
</gene>
<evidence type="ECO:0000256" key="6">
    <source>
        <dbReference type="PIRSR" id="PIRSR602403-1"/>
    </source>
</evidence>
<accession>A0A8H7XMZ6</accession>
<evidence type="ECO:0008006" key="9">
    <source>
        <dbReference type="Google" id="ProtNLM"/>
    </source>
</evidence>
<evidence type="ECO:0000256" key="4">
    <source>
        <dbReference type="ARBA" id="ARBA00023002"/>
    </source>
</evidence>
<name>A0A8H7XMZ6_PSICU</name>
<reference evidence="8" key="1">
    <citation type="submission" date="2021-02" db="EMBL/GenBank/DDBJ databases">
        <title>Psilocybe cubensis genome.</title>
        <authorList>
            <person name="Mckernan K.J."/>
            <person name="Crawford S."/>
            <person name="Trippe A."/>
            <person name="Kane L.T."/>
            <person name="Mclaughlin S."/>
        </authorList>
    </citation>
    <scope>NUCLEOTIDE SEQUENCE [LARGE SCALE GENOMIC DNA]</scope>
    <source>
        <strain evidence="8">MGC-MH-2018</strain>
    </source>
</reference>
<dbReference type="OrthoDB" id="1844152at2759"/>
<protein>
    <recommendedName>
        <fullName evidence="9">Cytochrome P450</fullName>
    </recommendedName>
</protein>
<sequence length="437" mass="49391">MVFLSKKHVKIDLPFCEKYRDAAFKISNIGRWVVMVSGSQMLEDIRRASEDQLSFDDAVGEISEDPYHVAIVRTSLTRNIGTRFADIHDEILTAFSELIPTSNNSWTLVPALETVMHIVCRTSNRLFVGLPLCRQPDYVKLNEQFTVNVVLRGNVIRMFPPFIRPIMGRLLSTVSSDTKLAVSHLQPYIEKQVDCIQAGGVPQNDFIYWLLEVAKGSQRTVHDISLRLLAINFAAIHTTSHALTHALYYLATYPEYAEPMREEVRVVTNEEGWTKMAMDKLHKVDSFVRESQRLTAGGVALARKVLKDFSFSNGVTVPAGTHIAFCSYSTHTDERNYPHAREFQGFRFADLRDKASTDLGKHQIVSLSPDNVTFGIGRHACPGRFFAANELKAMIAYIVLSYDVKLPDECNGKRPPDLWIGANPIPNMKAKLLFKRR</sequence>
<dbReference type="GO" id="GO:0020037">
    <property type="term" value="F:heme binding"/>
    <property type="evidence" value="ECO:0007669"/>
    <property type="project" value="InterPro"/>
</dbReference>
<evidence type="ECO:0000256" key="5">
    <source>
        <dbReference type="ARBA" id="ARBA00023004"/>
    </source>
</evidence>
<dbReference type="Gene3D" id="1.10.630.10">
    <property type="entry name" value="Cytochrome P450"/>
    <property type="match status" value="1"/>
</dbReference>
<keyword evidence="3 6" id="KW-0479">Metal-binding</keyword>
<evidence type="ECO:0000256" key="7">
    <source>
        <dbReference type="RuleBase" id="RU000461"/>
    </source>
</evidence>
<comment type="caution">
    <text evidence="8">The sequence shown here is derived from an EMBL/GenBank/DDBJ whole genome shotgun (WGS) entry which is preliminary data.</text>
</comment>
<dbReference type="PROSITE" id="PS00086">
    <property type="entry name" value="CYTOCHROME_P450"/>
    <property type="match status" value="1"/>
</dbReference>
<dbReference type="GO" id="GO:0005506">
    <property type="term" value="F:iron ion binding"/>
    <property type="evidence" value="ECO:0007669"/>
    <property type="project" value="InterPro"/>
</dbReference>
<dbReference type="PANTHER" id="PTHR46206">
    <property type="entry name" value="CYTOCHROME P450"/>
    <property type="match status" value="1"/>
</dbReference>
<feature type="binding site" description="axial binding residue" evidence="6">
    <location>
        <position position="381"/>
    </location>
    <ligand>
        <name>heme</name>
        <dbReference type="ChEBI" id="CHEBI:30413"/>
    </ligand>
    <ligandPart>
        <name>Fe</name>
        <dbReference type="ChEBI" id="CHEBI:18248"/>
    </ligandPart>
</feature>
<proteinExistence type="inferred from homology"/>
<keyword evidence="5 6" id="KW-0408">Iron</keyword>
<dbReference type="PRINTS" id="PR00385">
    <property type="entry name" value="P450"/>
</dbReference>
<organism evidence="8">
    <name type="scientific">Psilocybe cubensis</name>
    <name type="common">Psychedelic mushroom</name>
    <name type="synonym">Stropharia cubensis</name>
    <dbReference type="NCBI Taxonomy" id="181762"/>
    <lineage>
        <taxon>Eukaryota</taxon>
        <taxon>Fungi</taxon>
        <taxon>Dikarya</taxon>
        <taxon>Basidiomycota</taxon>
        <taxon>Agaricomycotina</taxon>
        <taxon>Agaricomycetes</taxon>
        <taxon>Agaricomycetidae</taxon>
        <taxon>Agaricales</taxon>
        <taxon>Agaricineae</taxon>
        <taxon>Strophariaceae</taxon>
        <taxon>Psilocybe</taxon>
    </lineage>
</organism>
<dbReference type="AlphaFoldDB" id="A0A8H7XMZ6"/>
<dbReference type="Pfam" id="PF00067">
    <property type="entry name" value="p450"/>
    <property type="match status" value="1"/>
</dbReference>
<dbReference type="SUPFAM" id="SSF48264">
    <property type="entry name" value="Cytochrome P450"/>
    <property type="match status" value="1"/>
</dbReference>
<dbReference type="InterPro" id="IPR036396">
    <property type="entry name" value="Cyt_P450_sf"/>
</dbReference>
<keyword evidence="6 7" id="KW-0349">Heme</keyword>
<dbReference type="GO" id="GO:0004497">
    <property type="term" value="F:monooxygenase activity"/>
    <property type="evidence" value="ECO:0007669"/>
    <property type="project" value="UniProtKB-KW"/>
</dbReference>
<comment type="similarity">
    <text evidence="2 7">Belongs to the cytochrome P450 family.</text>
</comment>